<proteinExistence type="predicted"/>
<keyword evidence="4" id="KW-1185">Reference proteome</keyword>
<feature type="region of interest" description="Disordered" evidence="2">
    <location>
        <begin position="255"/>
        <end position="283"/>
    </location>
</feature>
<feature type="region of interest" description="Disordered" evidence="2">
    <location>
        <begin position="185"/>
        <end position="211"/>
    </location>
</feature>
<gene>
    <name evidence="3" type="ORF">HOLleu_33451</name>
</gene>
<comment type="caution">
    <text evidence="3">The sequence shown here is derived from an EMBL/GenBank/DDBJ whole genome shotgun (WGS) entry which is preliminary data.</text>
</comment>
<feature type="coiled-coil region" evidence="1">
    <location>
        <begin position="124"/>
        <end position="151"/>
    </location>
</feature>
<organism evidence="3 4">
    <name type="scientific">Holothuria leucospilota</name>
    <name type="common">Black long sea cucumber</name>
    <name type="synonym">Mertensiothuria leucospilota</name>
    <dbReference type="NCBI Taxonomy" id="206669"/>
    <lineage>
        <taxon>Eukaryota</taxon>
        <taxon>Metazoa</taxon>
        <taxon>Echinodermata</taxon>
        <taxon>Eleutherozoa</taxon>
        <taxon>Echinozoa</taxon>
        <taxon>Holothuroidea</taxon>
        <taxon>Aspidochirotacea</taxon>
        <taxon>Aspidochirotida</taxon>
        <taxon>Holothuriidae</taxon>
        <taxon>Holothuria</taxon>
    </lineage>
</organism>
<name>A0A9Q0YSL0_HOLLE</name>
<feature type="compositionally biased region" description="Polar residues" evidence="2">
    <location>
        <begin position="12"/>
        <end position="26"/>
    </location>
</feature>
<evidence type="ECO:0000256" key="2">
    <source>
        <dbReference type="SAM" id="MobiDB-lite"/>
    </source>
</evidence>
<dbReference type="OrthoDB" id="6066489at2759"/>
<evidence type="ECO:0000313" key="3">
    <source>
        <dbReference type="EMBL" id="KAJ8025797.1"/>
    </source>
</evidence>
<dbReference type="Proteomes" id="UP001152320">
    <property type="component" value="Chromosome 17"/>
</dbReference>
<protein>
    <submittedName>
        <fullName evidence="3">Uncharacterized protein</fullName>
    </submittedName>
</protein>
<dbReference type="AlphaFoldDB" id="A0A9Q0YSL0"/>
<evidence type="ECO:0000313" key="4">
    <source>
        <dbReference type="Proteomes" id="UP001152320"/>
    </source>
</evidence>
<keyword evidence="1" id="KW-0175">Coiled coil</keyword>
<dbReference type="EMBL" id="JAIZAY010000017">
    <property type="protein sequence ID" value="KAJ8025797.1"/>
    <property type="molecule type" value="Genomic_DNA"/>
</dbReference>
<reference evidence="3" key="1">
    <citation type="submission" date="2021-10" db="EMBL/GenBank/DDBJ databases">
        <title>Tropical sea cucumber genome reveals ecological adaptation and Cuvierian tubules defense mechanism.</title>
        <authorList>
            <person name="Chen T."/>
        </authorList>
    </citation>
    <scope>NUCLEOTIDE SEQUENCE</scope>
    <source>
        <strain evidence="3">Nanhai2018</strain>
        <tissue evidence="3">Muscle</tissue>
    </source>
</reference>
<sequence>MDKFLFLLVQQHQGSPPTSPRSSVASPVQGAAYSKTGSGPLHSSQEVNAVNARLAEELRSVVIMNDKWQKFYKQQEKFIAELQGKLDQQKMMTREAEKKYSQAAATHSLLQQKVKDQQATIDSFGALMDELDSAREKITRLEREVRDLRGREQQSLDPQTGGGGSEKEHILQLQVTIMRSINFPRLQSNNNNGPGAISRDRNTVYKKRSRMSSSAPEKCGISCRLDGLVNFPTAIEADFADPQSRGLSVELAPKFSSSLESDEETSVSPDPGTFDESVELVRH</sequence>
<accession>A0A9Q0YSL0</accession>
<feature type="region of interest" description="Disordered" evidence="2">
    <location>
        <begin position="12"/>
        <end position="43"/>
    </location>
</feature>
<evidence type="ECO:0000256" key="1">
    <source>
        <dbReference type="SAM" id="Coils"/>
    </source>
</evidence>